<evidence type="ECO:0000313" key="2">
    <source>
        <dbReference type="EMBL" id="BAC14984.1"/>
    </source>
</evidence>
<gene>
    <name evidence="2" type="ordered locus">OB3028</name>
</gene>
<dbReference type="STRING" id="221109.gene:10735280"/>
<reference evidence="2 3" key="2">
    <citation type="journal article" date="2002" name="Nucleic Acids Res.">
        <title>Genome sequence of Oceanobacillus iheyensis isolated from the Iheya Ridge and its unexpected adaptive capabilities to extreme environments.</title>
        <authorList>
            <person name="Takami H."/>
            <person name="Takaki Y."/>
            <person name="Uchiyama I."/>
        </authorList>
    </citation>
    <scope>NUCLEOTIDE SEQUENCE [LARGE SCALE GENOMIC DNA]</scope>
    <source>
        <strain evidence="3">DSM 14371 / CIP 107618 / JCM 11309 / KCTC 3954 / HTE831</strain>
    </source>
</reference>
<dbReference type="Proteomes" id="UP000000822">
    <property type="component" value="Chromosome"/>
</dbReference>
<evidence type="ECO:0000256" key="1">
    <source>
        <dbReference type="SAM" id="MobiDB-lite"/>
    </source>
</evidence>
<protein>
    <submittedName>
        <fullName evidence="2">Hypothetical conserved protein</fullName>
    </submittedName>
</protein>
<sequence length="111" mass="12232">MSVSNETIINKMIAELEAAKREANNSSQLKKRIGNVRMLSELFDEETPTLNKESTVSSITTPHIIQDSDSESQFTDAEIKAMLGNTSKSSGLKKKKSTDDDEANGDSLFDF</sequence>
<dbReference type="InterPro" id="IPR035218">
    <property type="entry name" value="DUF5327"/>
</dbReference>
<accession>Q8EM33</accession>
<reference evidence="2 3" key="1">
    <citation type="journal article" date="2001" name="FEMS Microbiol. Lett.">
        <title>Oceanobacillus iheyensis gen. nov., sp. nov., a deep-sea extremely halotolerant and alkaliphilic species isolated from a depth of 1050 m on the Iheya Ridge.</title>
        <authorList>
            <person name="Lu J."/>
            <person name="Nogi Y."/>
            <person name="Takami H."/>
        </authorList>
    </citation>
    <scope>NUCLEOTIDE SEQUENCE [LARGE SCALE GENOMIC DNA]</scope>
    <source>
        <strain evidence="3">DSM 14371 / CIP 107618 / JCM 11309 / KCTC 3954 / HTE831</strain>
    </source>
</reference>
<evidence type="ECO:0000313" key="3">
    <source>
        <dbReference type="Proteomes" id="UP000000822"/>
    </source>
</evidence>
<dbReference type="RefSeq" id="WP_011067424.1">
    <property type="nucleotide sequence ID" value="NC_004193.1"/>
</dbReference>
<dbReference type="Pfam" id="PF17261">
    <property type="entry name" value="DUF5327"/>
    <property type="match status" value="1"/>
</dbReference>
<proteinExistence type="predicted"/>
<dbReference type="KEGG" id="oih:OB3028"/>
<feature type="region of interest" description="Disordered" evidence="1">
    <location>
        <begin position="85"/>
        <end position="111"/>
    </location>
</feature>
<dbReference type="HOGENOM" id="CLU_2345910_0_0_9"/>
<organism evidence="2 3">
    <name type="scientific">Oceanobacillus iheyensis (strain DSM 14371 / CIP 107618 / JCM 11309 / KCTC 3954 / HTE831)</name>
    <dbReference type="NCBI Taxonomy" id="221109"/>
    <lineage>
        <taxon>Bacteria</taxon>
        <taxon>Bacillati</taxon>
        <taxon>Bacillota</taxon>
        <taxon>Bacilli</taxon>
        <taxon>Bacillales</taxon>
        <taxon>Bacillaceae</taxon>
        <taxon>Oceanobacillus</taxon>
    </lineage>
</organism>
<keyword evidence="3" id="KW-1185">Reference proteome</keyword>
<dbReference type="eggNOG" id="ENOG50308SP">
    <property type="taxonomic scope" value="Bacteria"/>
</dbReference>
<dbReference type="EMBL" id="BA000028">
    <property type="protein sequence ID" value="BAC14984.1"/>
    <property type="molecule type" value="Genomic_DNA"/>
</dbReference>
<dbReference type="AlphaFoldDB" id="Q8EM33"/>
<dbReference type="OrthoDB" id="2692029at2"/>
<name>Q8EM33_OCEIH</name>